<proteinExistence type="predicted"/>
<protein>
    <submittedName>
        <fullName evidence="1">Uncharacterized protein</fullName>
    </submittedName>
</protein>
<dbReference type="EMBL" id="MU006707">
    <property type="protein sequence ID" value="KAF2630296.1"/>
    <property type="molecule type" value="Genomic_DNA"/>
</dbReference>
<evidence type="ECO:0000313" key="1">
    <source>
        <dbReference type="EMBL" id="KAF2630296.1"/>
    </source>
</evidence>
<evidence type="ECO:0000313" key="2">
    <source>
        <dbReference type="Proteomes" id="UP000799754"/>
    </source>
</evidence>
<sequence length="234" mass="26091">MTRPESSATDVHAGINAVFQLDIACGRVSELVAAAASLPNKPATPGGASMPRLSRDGRTLAFVRRSDDREVLAWKDMRSGTVHHAWGGLEYDLSTIPAFVGTYPNYGWSRNDSIIVLWSQGQIWWVDLVLNEQGERVAERTPSVLKFEAQVEMKLTKTRYSETRIRKEELAFHRRIRALRGLRSDFTGHRVVFEAAGDNYLVDPVTAAVLAIPKPLSEKSCYAPSFVKDSVLFL</sequence>
<dbReference type="Proteomes" id="UP000799754">
    <property type="component" value="Unassembled WGS sequence"/>
</dbReference>
<name>A0ACB6S831_9PLEO</name>
<reference evidence="1" key="1">
    <citation type="journal article" date="2020" name="Stud. Mycol.">
        <title>101 Dothideomycetes genomes: a test case for predicting lifestyles and emergence of pathogens.</title>
        <authorList>
            <person name="Haridas S."/>
            <person name="Albert R."/>
            <person name="Binder M."/>
            <person name="Bloem J."/>
            <person name="Labutti K."/>
            <person name="Salamov A."/>
            <person name="Andreopoulos B."/>
            <person name="Baker S."/>
            <person name="Barry K."/>
            <person name="Bills G."/>
            <person name="Bluhm B."/>
            <person name="Cannon C."/>
            <person name="Castanera R."/>
            <person name="Culley D."/>
            <person name="Daum C."/>
            <person name="Ezra D."/>
            <person name="Gonzalez J."/>
            <person name="Henrissat B."/>
            <person name="Kuo A."/>
            <person name="Liang C."/>
            <person name="Lipzen A."/>
            <person name="Lutzoni F."/>
            <person name="Magnuson J."/>
            <person name="Mondo S."/>
            <person name="Nolan M."/>
            <person name="Ohm R."/>
            <person name="Pangilinan J."/>
            <person name="Park H.-J."/>
            <person name="Ramirez L."/>
            <person name="Alfaro M."/>
            <person name="Sun H."/>
            <person name="Tritt A."/>
            <person name="Yoshinaga Y."/>
            <person name="Zwiers L.-H."/>
            <person name="Turgeon B."/>
            <person name="Goodwin S."/>
            <person name="Spatafora J."/>
            <person name="Crous P."/>
            <person name="Grigoriev I."/>
        </authorList>
    </citation>
    <scope>NUCLEOTIDE SEQUENCE</scope>
    <source>
        <strain evidence="1">CBS 525.71</strain>
    </source>
</reference>
<gene>
    <name evidence="1" type="ORF">BU25DRAFT_456053</name>
</gene>
<keyword evidence="2" id="KW-1185">Reference proteome</keyword>
<comment type="caution">
    <text evidence="1">The sequence shown here is derived from an EMBL/GenBank/DDBJ whole genome shotgun (WGS) entry which is preliminary data.</text>
</comment>
<accession>A0ACB6S831</accession>
<organism evidence="1 2">
    <name type="scientific">Macroventuria anomochaeta</name>
    <dbReference type="NCBI Taxonomy" id="301207"/>
    <lineage>
        <taxon>Eukaryota</taxon>
        <taxon>Fungi</taxon>
        <taxon>Dikarya</taxon>
        <taxon>Ascomycota</taxon>
        <taxon>Pezizomycotina</taxon>
        <taxon>Dothideomycetes</taxon>
        <taxon>Pleosporomycetidae</taxon>
        <taxon>Pleosporales</taxon>
        <taxon>Pleosporineae</taxon>
        <taxon>Didymellaceae</taxon>
        <taxon>Macroventuria</taxon>
    </lineage>
</organism>